<keyword evidence="2" id="KW-1185">Reference proteome</keyword>
<name>A0A392SVQ2_9FABA</name>
<dbReference type="EMBL" id="LXQA010451880">
    <property type="protein sequence ID" value="MCI52729.1"/>
    <property type="molecule type" value="Genomic_DNA"/>
</dbReference>
<protein>
    <submittedName>
        <fullName evidence="1">Uncharacterized protein</fullName>
    </submittedName>
</protein>
<sequence>ILGRPFLATARAIIDMGEEELTIRQDGEMRIIQLFSNWNEECYKLEWKEKKDEPLTPGKTWRLRVEIEEHEDDMAQ</sequence>
<proteinExistence type="predicted"/>
<dbReference type="AlphaFoldDB" id="A0A392SVQ2"/>
<organism evidence="1 2">
    <name type="scientific">Trifolium medium</name>
    <dbReference type="NCBI Taxonomy" id="97028"/>
    <lineage>
        <taxon>Eukaryota</taxon>
        <taxon>Viridiplantae</taxon>
        <taxon>Streptophyta</taxon>
        <taxon>Embryophyta</taxon>
        <taxon>Tracheophyta</taxon>
        <taxon>Spermatophyta</taxon>
        <taxon>Magnoliopsida</taxon>
        <taxon>eudicotyledons</taxon>
        <taxon>Gunneridae</taxon>
        <taxon>Pentapetalae</taxon>
        <taxon>rosids</taxon>
        <taxon>fabids</taxon>
        <taxon>Fabales</taxon>
        <taxon>Fabaceae</taxon>
        <taxon>Papilionoideae</taxon>
        <taxon>50 kb inversion clade</taxon>
        <taxon>NPAAA clade</taxon>
        <taxon>Hologalegina</taxon>
        <taxon>IRL clade</taxon>
        <taxon>Trifolieae</taxon>
        <taxon>Trifolium</taxon>
    </lineage>
</organism>
<accession>A0A392SVQ2</accession>
<reference evidence="1 2" key="1">
    <citation type="journal article" date="2018" name="Front. Plant Sci.">
        <title>Red Clover (Trifolium pratense) and Zigzag Clover (T. medium) - A Picture of Genomic Similarities and Differences.</title>
        <authorList>
            <person name="Dluhosova J."/>
            <person name="Istvanek J."/>
            <person name="Nedelnik J."/>
            <person name="Repkova J."/>
        </authorList>
    </citation>
    <scope>NUCLEOTIDE SEQUENCE [LARGE SCALE GENOMIC DNA]</scope>
    <source>
        <strain evidence="2">cv. 10/8</strain>
        <tissue evidence="1">Leaf</tissue>
    </source>
</reference>
<evidence type="ECO:0000313" key="2">
    <source>
        <dbReference type="Proteomes" id="UP000265520"/>
    </source>
</evidence>
<comment type="caution">
    <text evidence="1">The sequence shown here is derived from an EMBL/GenBank/DDBJ whole genome shotgun (WGS) entry which is preliminary data.</text>
</comment>
<dbReference type="Proteomes" id="UP000265520">
    <property type="component" value="Unassembled WGS sequence"/>
</dbReference>
<evidence type="ECO:0000313" key="1">
    <source>
        <dbReference type="EMBL" id="MCI52729.1"/>
    </source>
</evidence>
<feature type="non-terminal residue" evidence="1">
    <location>
        <position position="1"/>
    </location>
</feature>